<keyword evidence="3" id="KW-1185">Reference proteome</keyword>
<evidence type="ECO:0000313" key="2">
    <source>
        <dbReference type="EMBL" id="KAH7312309.1"/>
    </source>
</evidence>
<feature type="compositionally biased region" description="Polar residues" evidence="1">
    <location>
        <begin position="225"/>
        <end position="234"/>
    </location>
</feature>
<name>A0A8K0SMB2_9HYPO</name>
<reference evidence="2" key="1">
    <citation type="journal article" date="2021" name="Nat. Commun.">
        <title>Genetic determinants of endophytism in the Arabidopsis root mycobiome.</title>
        <authorList>
            <person name="Mesny F."/>
            <person name="Miyauchi S."/>
            <person name="Thiergart T."/>
            <person name="Pickel B."/>
            <person name="Atanasova L."/>
            <person name="Karlsson M."/>
            <person name="Huettel B."/>
            <person name="Barry K.W."/>
            <person name="Haridas S."/>
            <person name="Chen C."/>
            <person name="Bauer D."/>
            <person name="Andreopoulos W."/>
            <person name="Pangilinan J."/>
            <person name="LaButti K."/>
            <person name="Riley R."/>
            <person name="Lipzen A."/>
            <person name="Clum A."/>
            <person name="Drula E."/>
            <person name="Henrissat B."/>
            <person name="Kohler A."/>
            <person name="Grigoriev I.V."/>
            <person name="Martin F.M."/>
            <person name="Hacquard S."/>
        </authorList>
    </citation>
    <scope>NUCLEOTIDE SEQUENCE</scope>
    <source>
        <strain evidence="2">MPI-CAGE-CH-0235</strain>
    </source>
</reference>
<feature type="region of interest" description="Disordered" evidence="1">
    <location>
        <begin position="225"/>
        <end position="315"/>
    </location>
</feature>
<feature type="region of interest" description="Disordered" evidence="1">
    <location>
        <begin position="140"/>
        <end position="201"/>
    </location>
</feature>
<gene>
    <name evidence="2" type="ORF">B0I35DRAFT_52605</name>
</gene>
<evidence type="ECO:0000313" key="3">
    <source>
        <dbReference type="Proteomes" id="UP000813444"/>
    </source>
</evidence>
<organism evidence="2 3">
    <name type="scientific">Stachybotrys elegans</name>
    <dbReference type="NCBI Taxonomy" id="80388"/>
    <lineage>
        <taxon>Eukaryota</taxon>
        <taxon>Fungi</taxon>
        <taxon>Dikarya</taxon>
        <taxon>Ascomycota</taxon>
        <taxon>Pezizomycotina</taxon>
        <taxon>Sordariomycetes</taxon>
        <taxon>Hypocreomycetidae</taxon>
        <taxon>Hypocreales</taxon>
        <taxon>Stachybotryaceae</taxon>
        <taxon>Stachybotrys</taxon>
    </lineage>
</organism>
<dbReference type="OrthoDB" id="5142910at2759"/>
<feature type="compositionally biased region" description="Polar residues" evidence="1">
    <location>
        <begin position="186"/>
        <end position="201"/>
    </location>
</feature>
<dbReference type="EMBL" id="JAGPNK010000010">
    <property type="protein sequence ID" value="KAH7312309.1"/>
    <property type="molecule type" value="Genomic_DNA"/>
</dbReference>
<feature type="compositionally biased region" description="Polar residues" evidence="1">
    <location>
        <begin position="279"/>
        <end position="293"/>
    </location>
</feature>
<sequence>MDPVARSSSPVSGCFLKRLEIMDKATAHSYEAAPGSILTLSLESYAAGLSQSSSLMLHLHRNGRSMLQVNMSNILKTHQDNGIIQIVESLQQLRVTIPSTGEVTAHFVERRDFSMATCILEKAGFLIHEVLRVMQHKPSTSFQQSATDFGPRLSDIRPPGSRQRIPHSSSLAMQQLGEESAPDSLLETQTTPESTWDYSTPSQSASLVSHLDPYVHFLGKQANMHQPQVSSPLRNSFEAEPSLVPDMPVETPPSSYPEEATPREESFGSATSRPVRVLTQKSGRTRPPSSNPIRLQESPPVRTPTHLKGLTSFEA</sequence>
<accession>A0A8K0SMB2</accession>
<evidence type="ECO:0000256" key="1">
    <source>
        <dbReference type="SAM" id="MobiDB-lite"/>
    </source>
</evidence>
<dbReference type="AlphaFoldDB" id="A0A8K0SMB2"/>
<protein>
    <submittedName>
        <fullName evidence="2">Uncharacterized protein</fullName>
    </submittedName>
</protein>
<comment type="caution">
    <text evidence="2">The sequence shown here is derived from an EMBL/GenBank/DDBJ whole genome shotgun (WGS) entry which is preliminary data.</text>
</comment>
<proteinExistence type="predicted"/>
<dbReference type="Proteomes" id="UP000813444">
    <property type="component" value="Unassembled WGS sequence"/>
</dbReference>